<evidence type="ECO:0000259" key="2">
    <source>
        <dbReference type="Pfam" id="PF07007"/>
    </source>
</evidence>
<reference evidence="3 4" key="1">
    <citation type="submission" date="2020-11" db="EMBL/GenBank/DDBJ databases">
        <title>Enhanced detection system for hospital associated transmission using whole genome sequencing surveillance.</title>
        <authorList>
            <person name="Harrison L.H."/>
            <person name="Van Tyne D."/>
            <person name="Marsh J.W."/>
            <person name="Griffith M.P."/>
            <person name="Snyder D.J."/>
            <person name="Cooper V.S."/>
            <person name="Mustapha M."/>
        </authorList>
    </citation>
    <scope>NUCLEOTIDE SEQUENCE [LARGE SCALE GENOMIC DNA]</scope>
    <source>
        <strain evidence="3 4">CB00117</strain>
    </source>
</reference>
<organism evidence="3 4">
    <name type="scientific">Citrobacter sedlakii</name>
    <dbReference type="NCBI Taxonomy" id="67826"/>
    <lineage>
        <taxon>Bacteria</taxon>
        <taxon>Pseudomonadati</taxon>
        <taxon>Pseudomonadota</taxon>
        <taxon>Gammaproteobacteria</taxon>
        <taxon>Enterobacterales</taxon>
        <taxon>Enterobacteriaceae</taxon>
        <taxon>Citrobacter</taxon>
        <taxon>Citrobacter freundii complex</taxon>
    </lineage>
</organism>
<feature type="domain" description="Lysozyme inhibitor LprI-like N-terminal" evidence="2">
    <location>
        <begin position="29"/>
        <end position="121"/>
    </location>
</feature>
<evidence type="ECO:0000256" key="1">
    <source>
        <dbReference type="SAM" id="SignalP"/>
    </source>
</evidence>
<evidence type="ECO:0000313" key="3">
    <source>
        <dbReference type="EMBL" id="MBJ8380943.1"/>
    </source>
</evidence>
<dbReference type="Gene3D" id="1.20.1270.180">
    <property type="match status" value="1"/>
</dbReference>
<dbReference type="EMBL" id="JADWND010000003">
    <property type="protein sequence ID" value="MBJ8380943.1"/>
    <property type="molecule type" value="Genomic_DNA"/>
</dbReference>
<dbReference type="InterPro" id="IPR009739">
    <property type="entry name" value="LprI-like_N"/>
</dbReference>
<gene>
    <name evidence="3" type="ORF">I6M88_08135</name>
</gene>
<dbReference type="Pfam" id="PF07007">
    <property type="entry name" value="LprI"/>
    <property type="match status" value="1"/>
</dbReference>
<name>A0ABS0ZQ45_9ENTR</name>
<feature type="chain" id="PRO_5046148414" evidence="1">
    <location>
        <begin position="23"/>
        <end position="125"/>
    </location>
</feature>
<feature type="signal peptide" evidence="1">
    <location>
        <begin position="1"/>
        <end position="22"/>
    </location>
</feature>
<keyword evidence="1" id="KW-0732">Signal</keyword>
<comment type="caution">
    <text evidence="3">The sequence shown here is derived from an EMBL/GenBank/DDBJ whole genome shotgun (WGS) entry which is preliminary data.</text>
</comment>
<evidence type="ECO:0000313" key="4">
    <source>
        <dbReference type="Proteomes" id="UP000746649"/>
    </source>
</evidence>
<accession>A0ABS0ZQ45</accession>
<dbReference type="RefSeq" id="WP_042293170.1">
    <property type="nucleotide sequence ID" value="NZ_CABLBY010000025.1"/>
</dbReference>
<keyword evidence="4" id="KW-1185">Reference proteome</keyword>
<sequence length="125" mass="14829">MMKFILNISILLINLILTPSHAETSDEQDNFNKVNENYLKADNELNSIYKIQMQQYKREGADFYGQKESRDIYLKKSQQIWIKMRDASCDYETYESRTGTGFSSIYTQCLLDKTKERIKYLKINN</sequence>
<dbReference type="Proteomes" id="UP000746649">
    <property type="component" value="Unassembled WGS sequence"/>
</dbReference>
<proteinExistence type="predicted"/>
<protein>
    <submittedName>
        <fullName evidence="3">DUF1311 domain-containing protein</fullName>
    </submittedName>
</protein>